<protein>
    <submittedName>
        <fullName evidence="7">Glutathionylspermidine synthase</fullName>
    </submittedName>
</protein>
<organism evidence="7 8">
    <name type="scientific">Mesoterricola sediminis</name>
    <dbReference type="NCBI Taxonomy" id="2927980"/>
    <lineage>
        <taxon>Bacteria</taxon>
        <taxon>Pseudomonadati</taxon>
        <taxon>Acidobacteriota</taxon>
        <taxon>Holophagae</taxon>
        <taxon>Holophagales</taxon>
        <taxon>Holophagaceae</taxon>
        <taxon>Mesoterricola</taxon>
    </lineage>
</organism>
<evidence type="ECO:0000313" key="8">
    <source>
        <dbReference type="Proteomes" id="UP001228113"/>
    </source>
</evidence>
<accession>A0AA48GTL3</accession>
<evidence type="ECO:0000256" key="1">
    <source>
        <dbReference type="ARBA" id="ARBA00022598"/>
    </source>
</evidence>
<dbReference type="GO" id="GO:0046872">
    <property type="term" value="F:metal ion binding"/>
    <property type="evidence" value="ECO:0007669"/>
    <property type="project" value="UniProtKB-KW"/>
</dbReference>
<dbReference type="Proteomes" id="UP001228113">
    <property type="component" value="Chromosome"/>
</dbReference>
<keyword evidence="4" id="KW-0067">ATP-binding</keyword>
<evidence type="ECO:0000256" key="2">
    <source>
        <dbReference type="ARBA" id="ARBA00022723"/>
    </source>
</evidence>
<evidence type="ECO:0000256" key="3">
    <source>
        <dbReference type="ARBA" id="ARBA00022741"/>
    </source>
</evidence>
<dbReference type="GO" id="GO:0005524">
    <property type="term" value="F:ATP binding"/>
    <property type="evidence" value="ECO:0007669"/>
    <property type="project" value="UniProtKB-KW"/>
</dbReference>
<gene>
    <name evidence="7" type="ORF">METESE_03730</name>
</gene>
<keyword evidence="1" id="KW-0436">Ligase</keyword>
<dbReference type="InterPro" id="IPR016185">
    <property type="entry name" value="PreATP-grasp_dom_sf"/>
</dbReference>
<evidence type="ECO:0000313" key="7">
    <source>
        <dbReference type="EMBL" id="BDU75415.1"/>
    </source>
</evidence>
<feature type="domain" description="Glutathionylspermidine synthase pre-ATP-grasp-like" evidence="6">
    <location>
        <begin position="12"/>
        <end position="379"/>
    </location>
</feature>
<keyword evidence="2" id="KW-0479">Metal-binding</keyword>
<sequence length="381" mass="42784">MERRAVRPRAGWQEIVEGQGFTWHTHEDGAPYWREDACYTFTAAEVGRIEAAAAALQAMCLEAVQHVLDRGRFAAYGIPDWMVPALRESWERDEVGLYGRFDLAYDGRGYPKLLEYNADTPTSLVEAAVVQWYWLEDRFPGLDQFNSLHERLVAAWKRAQDLLPAGTVYFLHQDTEEDQQTTAYLRDTADQAGLSTAQMLIEDLGWDAARNGFVDLDGRPVRAAFKLYPWEFMVRDGFGPHLARQPRPCTFLEPAWKMLLSNKALLAILWELFPDSPYLLPAYLDGPRDLAAYVRKPILAREGANVEIHAPGREVRGKAMDCYGAEGHVYQGFAEIPAFDGFRPVLGAWIVDGEPAGMGIRECAGLITDNGSSFAPHLIEG</sequence>
<keyword evidence="5" id="KW-0460">Magnesium</keyword>
<dbReference type="SUPFAM" id="SSF52440">
    <property type="entry name" value="PreATP-grasp domain"/>
    <property type="match status" value="1"/>
</dbReference>
<dbReference type="Gene3D" id="3.30.1490.330">
    <property type="match status" value="1"/>
</dbReference>
<dbReference type="KEGG" id="msea:METESE_03730"/>
<evidence type="ECO:0000259" key="6">
    <source>
        <dbReference type="Pfam" id="PF03738"/>
    </source>
</evidence>
<keyword evidence="8" id="KW-1185">Reference proteome</keyword>
<dbReference type="EMBL" id="AP027081">
    <property type="protein sequence ID" value="BDU75415.1"/>
    <property type="molecule type" value="Genomic_DNA"/>
</dbReference>
<dbReference type="SUPFAM" id="SSF56059">
    <property type="entry name" value="Glutathione synthetase ATP-binding domain-like"/>
    <property type="match status" value="1"/>
</dbReference>
<evidence type="ECO:0000256" key="4">
    <source>
        <dbReference type="ARBA" id="ARBA00022840"/>
    </source>
</evidence>
<name>A0AA48GTL3_9BACT</name>
<keyword evidence="3" id="KW-0547">Nucleotide-binding</keyword>
<dbReference type="AlphaFoldDB" id="A0AA48GTL3"/>
<proteinExistence type="predicted"/>
<dbReference type="RefSeq" id="WP_243330816.1">
    <property type="nucleotide sequence ID" value="NZ_AP027081.1"/>
</dbReference>
<evidence type="ECO:0000256" key="5">
    <source>
        <dbReference type="ARBA" id="ARBA00022842"/>
    </source>
</evidence>
<dbReference type="Pfam" id="PF03738">
    <property type="entry name" value="GSP_synth"/>
    <property type="match status" value="1"/>
</dbReference>
<dbReference type="InterPro" id="IPR005494">
    <property type="entry name" value="GSPS_pre-ATP-grasp-like_dom"/>
</dbReference>
<reference evidence="7" key="1">
    <citation type="journal article" date="2023" name="Int. J. Syst. Evol. Microbiol.">
        <title>Mesoterricola silvestris gen. nov., sp. nov., Mesoterricola sediminis sp. nov., Geothrix oryzae sp. nov., Geothrix edaphica sp. nov., Geothrix rubra sp. nov., and Geothrix limicola sp. nov., six novel members of Acidobacteriota isolated from soils.</title>
        <authorList>
            <person name="Itoh H."/>
            <person name="Sugisawa Y."/>
            <person name="Mise K."/>
            <person name="Xu Z."/>
            <person name="Kuniyasu M."/>
            <person name="Ushijima N."/>
            <person name="Kawano K."/>
            <person name="Kobayashi E."/>
            <person name="Shiratori Y."/>
            <person name="Masuda Y."/>
            <person name="Senoo K."/>
        </authorList>
    </citation>
    <scope>NUCLEOTIDE SEQUENCE</scope>
    <source>
        <strain evidence="7">W786</strain>
    </source>
</reference>
<dbReference type="GO" id="GO:0016874">
    <property type="term" value="F:ligase activity"/>
    <property type="evidence" value="ECO:0007669"/>
    <property type="project" value="UniProtKB-KW"/>
</dbReference>